<evidence type="ECO:0000256" key="1">
    <source>
        <dbReference type="SAM" id="MobiDB-lite"/>
    </source>
</evidence>
<proteinExistence type="predicted"/>
<evidence type="ECO:0000313" key="3">
    <source>
        <dbReference type="Proteomes" id="UP001633002"/>
    </source>
</evidence>
<name>A0ABD3H099_9MARC</name>
<dbReference type="Proteomes" id="UP001633002">
    <property type="component" value="Unassembled WGS sequence"/>
</dbReference>
<gene>
    <name evidence="2" type="ORF">R1sor_001847</name>
</gene>
<reference evidence="2 3" key="1">
    <citation type="submission" date="2024-09" db="EMBL/GenBank/DDBJ databases">
        <title>Chromosome-scale assembly of Riccia sorocarpa.</title>
        <authorList>
            <person name="Paukszto L."/>
        </authorList>
    </citation>
    <scope>NUCLEOTIDE SEQUENCE [LARGE SCALE GENOMIC DNA]</scope>
    <source>
        <strain evidence="2">LP-2024</strain>
        <tissue evidence="2">Aerial parts of the thallus</tissue>
    </source>
</reference>
<feature type="compositionally biased region" description="Basic and acidic residues" evidence="1">
    <location>
        <begin position="53"/>
        <end position="67"/>
    </location>
</feature>
<accession>A0ABD3H099</accession>
<sequence length="91" mass="9803">MNGEYGGATRKAVATTVETESEEEREIARDVKASQRHEAERMAAAKAAKSVKSPKDKCKSLVEDAPRKKPSVPTQAPREKLFGSTIAAGEC</sequence>
<evidence type="ECO:0000313" key="2">
    <source>
        <dbReference type="EMBL" id="KAL3683825.1"/>
    </source>
</evidence>
<feature type="compositionally biased region" description="Basic and acidic residues" evidence="1">
    <location>
        <begin position="26"/>
        <end position="43"/>
    </location>
</feature>
<organism evidence="2 3">
    <name type="scientific">Riccia sorocarpa</name>
    <dbReference type="NCBI Taxonomy" id="122646"/>
    <lineage>
        <taxon>Eukaryota</taxon>
        <taxon>Viridiplantae</taxon>
        <taxon>Streptophyta</taxon>
        <taxon>Embryophyta</taxon>
        <taxon>Marchantiophyta</taxon>
        <taxon>Marchantiopsida</taxon>
        <taxon>Marchantiidae</taxon>
        <taxon>Marchantiales</taxon>
        <taxon>Ricciaceae</taxon>
        <taxon>Riccia</taxon>
    </lineage>
</organism>
<protein>
    <submittedName>
        <fullName evidence="2">Uncharacterized protein</fullName>
    </submittedName>
</protein>
<feature type="region of interest" description="Disordered" evidence="1">
    <location>
        <begin position="1"/>
        <end position="76"/>
    </location>
</feature>
<dbReference type="AlphaFoldDB" id="A0ABD3H099"/>
<comment type="caution">
    <text evidence="2">The sequence shown here is derived from an EMBL/GenBank/DDBJ whole genome shotgun (WGS) entry which is preliminary data.</text>
</comment>
<dbReference type="EMBL" id="JBJQOH010000006">
    <property type="protein sequence ID" value="KAL3683825.1"/>
    <property type="molecule type" value="Genomic_DNA"/>
</dbReference>
<keyword evidence="3" id="KW-1185">Reference proteome</keyword>